<evidence type="ECO:0000313" key="6">
    <source>
        <dbReference type="Proteomes" id="UP001054889"/>
    </source>
</evidence>
<dbReference type="PANTHER" id="PTHR46344">
    <property type="entry name" value="OS02G0202900 PROTEIN"/>
    <property type="match status" value="1"/>
</dbReference>
<evidence type="ECO:0000259" key="4">
    <source>
        <dbReference type="PROSITE" id="PS50181"/>
    </source>
</evidence>
<dbReference type="InterPro" id="IPR006652">
    <property type="entry name" value="Kelch_1"/>
</dbReference>
<dbReference type="EMBL" id="BQKI01000099">
    <property type="protein sequence ID" value="GJN39963.1"/>
    <property type="molecule type" value="Genomic_DNA"/>
</dbReference>
<dbReference type="SMART" id="SM00612">
    <property type="entry name" value="Kelch"/>
    <property type="match status" value="2"/>
</dbReference>
<sequence length="495" mass="54921">MLLRAAPAQNIKVVKKSGEFKMGAFLSFPKSKNKPWEHGEAPRPDSSKKHRLSSIPPCGFNHPRLIPGLPDEISLQILARMPRMRYLKAKLVSRSWKAAITGTDLYRLRKELGVDEEWLYIMTKVDDQSLLWHAFDPVSNQWQRLPLMPGISHGGECKRGVTGLRLGDLVSVGIRISDVIRGWLGHKDLIDRIPFCGCAVGAVDGCIYVLGGFSRSSTMKCVWRYDPFVNSWLEVSSMSTGRAFCKTSLLNNKLYVVGGISKGKNGLTPLQSAEVFDPRTGVWAEVPDMTFSKVQALPTVFLAELLRPIATGMTSYRGKLHVPQTLYSWPFFVDVGGEIYDPETNSWAEMPVGMGEGWPARQAGTKLSAIVDGELYALEPSTSSDRAKIKIYDPQEDSWKVAVSRVPVGDFTESESPYLLAGFLGKLHLIIKDVDNKINIMQTDFLKPMDSPTPLAGMTCQNHDVSLEQEKDVWKAVASKNFAAAELISCQVLSI</sequence>
<dbReference type="InterPro" id="IPR001810">
    <property type="entry name" value="F-box_dom"/>
</dbReference>
<dbReference type="SUPFAM" id="SSF117281">
    <property type="entry name" value="Kelch motif"/>
    <property type="match status" value="1"/>
</dbReference>
<keyword evidence="2" id="KW-0677">Repeat</keyword>
<evidence type="ECO:0000256" key="3">
    <source>
        <dbReference type="SAM" id="MobiDB-lite"/>
    </source>
</evidence>
<feature type="region of interest" description="Disordered" evidence="3">
    <location>
        <begin position="33"/>
        <end position="52"/>
    </location>
</feature>
<accession>A0AAV5FYK8</accession>
<keyword evidence="6" id="KW-1185">Reference proteome</keyword>
<evidence type="ECO:0000256" key="2">
    <source>
        <dbReference type="ARBA" id="ARBA00022737"/>
    </source>
</evidence>
<feature type="compositionally biased region" description="Basic and acidic residues" evidence="3">
    <location>
        <begin position="34"/>
        <end position="47"/>
    </location>
</feature>
<dbReference type="SMART" id="SM00256">
    <property type="entry name" value="FBOX"/>
    <property type="match status" value="1"/>
</dbReference>
<dbReference type="InterPro" id="IPR015915">
    <property type="entry name" value="Kelch-typ_b-propeller"/>
</dbReference>
<dbReference type="Pfam" id="PF00646">
    <property type="entry name" value="F-box"/>
    <property type="match status" value="1"/>
</dbReference>
<proteinExistence type="predicted"/>
<dbReference type="CDD" id="cd22152">
    <property type="entry name" value="F-box_AtAFR-like"/>
    <property type="match status" value="1"/>
</dbReference>
<dbReference type="AlphaFoldDB" id="A0AAV5FYK8"/>
<protein>
    <recommendedName>
        <fullName evidence="4">F-box domain-containing protein</fullName>
    </recommendedName>
</protein>
<comment type="caution">
    <text evidence="5">The sequence shown here is derived from an EMBL/GenBank/DDBJ whole genome shotgun (WGS) entry which is preliminary data.</text>
</comment>
<evidence type="ECO:0000256" key="1">
    <source>
        <dbReference type="ARBA" id="ARBA00022441"/>
    </source>
</evidence>
<dbReference type="PANTHER" id="PTHR46344:SF27">
    <property type="entry name" value="KELCH REPEAT SUPERFAMILY PROTEIN"/>
    <property type="match status" value="1"/>
</dbReference>
<dbReference type="Proteomes" id="UP001054889">
    <property type="component" value="Unassembled WGS sequence"/>
</dbReference>
<dbReference type="SUPFAM" id="SSF81383">
    <property type="entry name" value="F-box domain"/>
    <property type="match status" value="1"/>
</dbReference>
<dbReference type="PROSITE" id="PS50181">
    <property type="entry name" value="FBOX"/>
    <property type="match status" value="1"/>
</dbReference>
<keyword evidence="1" id="KW-0880">Kelch repeat</keyword>
<evidence type="ECO:0000313" key="5">
    <source>
        <dbReference type="EMBL" id="GJN39963.1"/>
    </source>
</evidence>
<organism evidence="5 6">
    <name type="scientific">Eleusine coracana subsp. coracana</name>
    <dbReference type="NCBI Taxonomy" id="191504"/>
    <lineage>
        <taxon>Eukaryota</taxon>
        <taxon>Viridiplantae</taxon>
        <taxon>Streptophyta</taxon>
        <taxon>Embryophyta</taxon>
        <taxon>Tracheophyta</taxon>
        <taxon>Spermatophyta</taxon>
        <taxon>Magnoliopsida</taxon>
        <taxon>Liliopsida</taxon>
        <taxon>Poales</taxon>
        <taxon>Poaceae</taxon>
        <taxon>PACMAD clade</taxon>
        <taxon>Chloridoideae</taxon>
        <taxon>Cynodonteae</taxon>
        <taxon>Eleusininae</taxon>
        <taxon>Eleusine</taxon>
    </lineage>
</organism>
<dbReference type="Pfam" id="PF01344">
    <property type="entry name" value="Kelch_1"/>
    <property type="match status" value="2"/>
</dbReference>
<name>A0AAV5FYK8_ELECO</name>
<reference evidence="5" key="1">
    <citation type="journal article" date="2018" name="DNA Res.">
        <title>Multiple hybrid de novo genome assembly of finger millet, an orphan allotetraploid crop.</title>
        <authorList>
            <person name="Hatakeyama M."/>
            <person name="Aluri S."/>
            <person name="Balachadran M.T."/>
            <person name="Sivarajan S.R."/>
            <person name="Patrignani A."/>
            <person name="Gruter S."/>
            <person name="Poveda L."/>
            <person name="Shimizu-Inatsugi R."/>
            <person name="Baeten J."/>
            <person name="Francoijs K.J."/>
            <person name="Nataraja K.N."/>
            <person name="Reddy Y.A.N."/>
            <person name="Phadnis S."/>
            <person name="Ravikumar R.L."/>
            <person name="Schlapbach R."/>
            <person name="Sreeman S.M."/>
            <person name="Shimizu K.K."/>
        </authorList>
    </citation>
    <scope>NUCLEOTIDE SEQUENCE</scope>
</reference>
<dbReference type="Gene3D" id="2.120.10.80">
    <property type="entry name" value="Kelch-type beta propeller"/>
    <property type="match status" value="1"/>
</dbReference>
<feature type="domain" description="F-box" evidence="4">
    <location>
        <begin position="63"/>
        <end position="109"/>
    </location>
</feature>
<dbReference type="InterPro" id="IPR036047">
    <property type="entry name" value="F-box-like_dom_sf"/>
</dbReference>
<reference evidence="5" key="2">
    <citation type="submission" date="2021-12" db="EMBL/GenBank/DDBJ databases">
        <title>Resequencing data analysis of finger millet.</title>
        <authorList>
            <person name="Hatakeyama M."/>
            <person name="Aluri S."/>
            <person name="Balachadran M.T."/>
            <person name="Sivarajan S.R."/>
            <person name="Poveda L."/>
            <person name="Shimizu-Inatsugi R."/>
            <person name="Schlapbach R."/>
            <person name="Sreeman S.M."/>
            <person name="Shimizu K.K."/>
        </authorList>
    </citation>
    <scope>NUCLEOTIDE SEQUENCE</scope>
</reference>
<gene>
    <name evidence="5" type="primary">gb29120</name>
    <name evidence="5" type="ORF">PR202_gb29120</name>
</gene>